<evidence type="ECO:0000256" key="5">
    <source>
        <dbReference type="ARBA" id="ARBA00022614"/>
    </source>
</evidence>
<evidence type="ECO:0000256" key="2">
    <source>
        <dbReference type="ARBA" id="ARBA00004245"/>
    </source>
</evidence>
<dbReference type="InterPro" id="IPR003591">
    <property type="entry name" value="Leu-rich_rpt_typical-subtyp"/>
</dbReference>
<comment type="caution">
    <text evidence="11">The sequence shown here is derived from an EMBL/GenBank/DDBJ whole genome shotgun (WGS) entry which is preliminary data.</text>
</comment>
<name>A0A814HFW8_9BILA</name>
<dbReference type="SMART" id="SM00369">
    <property type="entry name" value="LRR_TYP"/>
    <property type="match status" value="3"/>
</dbReference>
<dbReference type="PRINTS" id="PR00190">
    <property type="entry name" value="ACTIN"/>
</dbReference>
<dbReference type="Pfam" id="PF13855">
    <property type="entry name" value="LRR_8"/>
    <property type="match status" value="1"/>
</dbReference>
<protein>
    <recommendedName>
        <fullName evidence="13">Actin-related protein 2</fullName>
    </recommendedName>
</protein>
<keyword evidence="4" id="KW-0963">Cytoplasm</keyword>
<dbReference type="EMBL" id="CAJNOC010004124">
    <property type="protein sequence ID" value="CAF1010387.1"/>
    <property type="molecule type" value="Genomic_DNA"/>
</dbReference>
<dbReference type="SUPFAM" id="SSF53067">
    <property type="entry name" value="Actin-like ATPase domain"/>
    <property type="match status" value="2"/>
</dbReference>
<dbReference type="Gene3D" id="3.90.640.10">
    <property type="entry name" value="Actin, Chain A, domain 4"/>
    <property type="match status" value="1"/>
</dbReference>
<comment type="function">
    <text evidence="1">Actins are highly conserved proteins that are involved in various types of cell motility and are ubiquitously expressed in all eukaryotic cells.</text>
</comment>
<evidence type="ECO:0000256" key="7">
    <source>
        <dbReference type="ARBA" id="ARBA00022741"/>
    </source>
</evidence>
<evidence type="ECO:0008006" key="13">
    <source>
        <dbReference type="Google" id="ProtNLM"/>
    </source>
</evidence>
<evidence type="ECO:0000256" key="10">
    <source>
        <dbReference type="ARBA" id="ARBA00023212"/>
    </source>
</evidence>
<dbReference type="InterPro" id="IPR001611">
    <property type="entry name" value="Leu-rich_rpt"/>
</dbReference>
<dbReference type="GO" id="GO:0005856">
    <property type="term" value="C:cytoskeleton"/>
    <property type="evidence" value="ECO:0007669"/>
    <property type="project" value="UniProtKB-SubCell"/>
</dbReference>
<gene>
    <name evidence="11" type="ORF">OXX778_LOCUS16862</name>
</gene>
<dbReference type="GO" id="GO:0003779">
    <property type="term" value="F:actin binding"/>
    <property type="evidence" value="ECO:0007669"/>
    <property type="project" value="UniProtKB-KW"/>
</dbReference>
<evidence type="ECO:0000313" key="11">
    <source>
        <dbReference type="EMBL" id="CAF1010387.1"/>
    </source>
</evidence>
<evidence type="ECO:0000256" key="6">
    <source>
        <dbReference type="ARBA" id="ARBA00022737"/>
    </source>
</evidence>
<dbReference type="Gene3D" id="3.80.10.10">
    <property type="entry name" value="Ribonuclease Inhibitor"/>
    <property type="match status" value="1"/>
</dbReference>
<dbReference type="CDD" id="cd10220">
    <property type="entry name" value="ASKHA_NBD_Arp2"/>
    <property type="match status" value="1"/>
</dbReference>
<dbReference type="OrthoDB" id="10251209at2759"/>
<evidence type="ECO:0000256" key="9">
    <source>
        <dbReference type="ARBA" id="ARBA00023203"/>
    </source>
</evidence>
<comment type="similarity">
    <text evidence="3">Belongs to the actin family. ARP2 subfamily.</text>
</comment>
<evidence type="ECO:0000256" key="1">
    <source>
        <dbReference type="ARBA" id="ARBA00003520"/>
    </source>
</evidence>
<dbReference type="FunFam" id="3.30.420.40:FF:000538">
    <property type="entry name" value="Actin-related protein 2"/>
    <property type="match status" value="1"/>
</dbReference>
<dbReference type="FunFam" id="3.90.640.10:FF:000005">
    <property type="entry name" value="Actin-related protein 2"/>
    <property type="match status" value="1"/>
</dbReference>
<dbReference type="SMART" id="SM00268">
    <property type="entry name" value="ACTIN"/>
    <property type="match status" value="1"/>
</dbReference>
<dbReference type="SUPFAM" id="SSF52058">
    <property type="entry name" value="L domain-like"/>
    <property type="match status" value="1"/>
</dbReference>
<reference evidence="11" key="1">
    <citation type="submission" date="2021-02" db="EMBL/GenBank/DDBJ databases">
        <authorList>
            <person name="Nowell W R."/>
        </authorList>
    </citation>
    <scope>NUCLEOTIDE SEQUENCE</scope>
    <source>
        <strain evidence="11">Ploen Becks lab</strain>
    </source>
</reference>
<comment type="subcellular location">
    <subcellularLocation>
        <location evidence="2">Cytoplasm</location>
        <location evidence="2">Cytoskeleton</location>
    </subcellularLocation>
</comment>
<sequence length="874" mass="101521">MKLLKTEIIEYYEELKNEIDINCENKLSCLYLSETKKRKIETIRTNMIDQEFCYLYPKSNRIGYLVLTNQYISKKIQLYLSHNRYKSEYEDYDGQTNRDVILSYLMEEILRVKLSLKSKFDIIDLRDPKNNIVESFRTENMKLVSLKSKDLCSIESLTDKERITDWHLELDMTILEKNFFSNFENILELYLMLSETCHFEPNCFNGLNNLKLLMVFCHVTKLEQNIFTNLKNLTTLDFSGSSIGALGENAFKNLPQIKTLVLFEATIEDITSSSFNDLNSLEYLNLAENRIFAVPDNVFDGLKNLTVLNMINCLMIEINANIFNNLENLKFLAINQNEKLGKVSNLDGLKLPNLKFLAIDSRKVPNFDLNLEMLMIFGLEEFNKSMFDRLSGLKSLVIHLDGKFFHDIKRELFENMDRLTYLIFKYDRLDFECFDVIENYYKDFLTKPNARLDQFNYHFKISCYKTLVEFIESEMKNKTDMDSQGRKIVVCDNGTGFVKCGFAGSNFPDHIFPSLVGRPILRSNARVNNIEIKDLMLGDEASQLRHMLELSYPMDNGMVRNWEDMMHVWDYTFGPNKLNIDPSECKVLLTEPPLNPKANREKLIETMFEKYGFQGCHVAIQAVLTLYAQGLITGIVLDSGDGVTHICPVYEGFSLPHLTRRLDIAGRDITRYLIKLLLLRGYAFNHSADFETVRIMKEQLCYVAHDIEEEQKLALETTVLVESYTLPDGRVIKLAGERFEAPEILFQPHLANVEAMGISELLFDTIQKSDMDMRSDFYKHIVLSGGTTMYPGFASRLEREITQLYLERVLKGDTQRLSKFKIKIENSARQKHMVYFGGSVLANIMKDREQFWISKQEYQEQGVRCLNKLVAKSN</sequence>
<dbReference type="InterPro" id="IPR043129">
    <property type="entry name" value="ATPase_NBD"/>
</dbReference>
<dbReference type="InterPro" id="IPR032675">
    <property type="entry name" value="LRR_dom_sf"/>
</dbReference>
<dbReference type="GO" id="GO:0005524">
    <property type="term" value="F:ATP binding"/>
    <property type="evidence" value="ECO:0007669"/>
    <property type="project" value="UniProtKB-KW"/>
</dbReference>
<keyword evidence="12" id="KW-1185">Reference proteome</keyword>
<dbReference type="InterPro" id="IPR020902">
    <property type="entry name" value="Actin/actin-like_CS"/>
</dbReference>
<keyword evidence="10" id="KW-0206">Cytoskeleton</keyword>
<proteinExistence type="inferred from homology"/>
<accession>A0A814HFW8</accession>
<dbReference type="Proteomes" id="UP000663879">
    <property type="component" value="Unassembled WGS sequence"/>
</dbReference>
<keyword evidence="5" id="KW-0433">Leucine-rich repeat</keyword>
<keyword evidence="9" id="KW-0009">Actin-binding</keyword>
<evidence type="ECO:0000256" key="8">
    <source>
        <dbReference type="ARBA" id="ARBA00022840"/>
    </source>
</evidence>
<dbReference type="InterPro" id="IPR004000">
    <property type="entry name" value="Actin"/>
</dbReference>
<evidence type="ECO:0000256" key="3">
    <source>
        <dbReference type="ARBA" id="ARBA00010121"/>
    </source>
</evidence>
<dbReference type="PROSITE" id="PS01132">
    <property type="entry name" value="ACTINS_ACT_LIKE"/>
    <property type="match status" value="1"/>
</dbReference>
<keyword evidence="7" id="KW-0547">Nucleotide-binding</keyword>
<keyword evidence="8" id="KW-0067">ATP-binding</keyword>
<organism evidence="11 12">
    <name type="scientific">Brachionus calyciflorus</name>
    <dbReference type="NCBI Taxonomy" id="104777"/>
    <lineage>
        <taxon>Eukaryota</taxon>
        <taxon>Metazoa</taxon>
        <taxon>Spiralia</taxon>
        <taxon>Gnathifera</taxon>
        <taxon>Rotifera</taxon>
        <taxon>Eurotatoria</taxon>
        <taxon>Monogononta</taxon>
        <taxon>Pseudotrocha</taxon>
        <taxon>Ploima</taxon>
        <taxon>Brachionidae</taxon>
        <taxon>Brachionus</taxon>
    </lineage>
</organism>
<dbReference type="Gene3D" id="3.30.420.40">
    <property type="match status" value="2"/>
</dbReference>
<dbReference type="PANTHER" id="PTHR11937">
    <property type="entry name" value="ACTIN"/>
    <property type="match status" value="1"/>
</dbReference>
<evidence type="ECO:0000313" key="12">
    <source>
        <dbReference type="Proteomes" id="UP000663879"/>
    </source>
</evidence>
<evidence type="ECO:0000256" key="4">
    <source>
        <dbReference type="ARBA" id="ARBA00022490"/>
    </source>
</evidence>
<dbReference type="Pfam" id="PF00022">
    <property type="entry name" value="Actin"/>
    <property type="match status" value="1"/>
</dbReference>
<dbReference type="AlphaFoldDB" id="A0A814HFW8"/>
<keyword evidence="6" id="KW-0677">Repeat</keyword>